<protein>
    <submittedName>
        <fullName evidence="2">Uncharacterized protein</fullName>
    </submittedName>
</protein>
<organism evidence="2">
    <name type="scientific">uncultured Acidimicrobiales bacterium</name>
    <dbReference type="NCBI Taxonomy" id="310071"/>
    <lineage>
        <taxon>Bacteria</taxon>
        <taxon>Bacillati</taxon>
        <taxon>Actinomycetota</taxon>
        <taxon>Acidimicrobiia</taxon>
        <taxon>Acidimicrobiales</taxon>
        <taxon>environmental samples</taxon>
    </lineage>
</organism>
<sequence length="241" mass="25477">GQRRAGAEGPGRGARQRPHRPPPRPGRRRGMGRRRRRGRSPRDHERARHQRHAPRGHRLHGRRPAPRRVPADRGPRREPADAAAQALLRPVGDRAGAPARRGALDALGGGADRRRQGRVGRGRAGAQRPATTERRRQRPAGHGPRRAADERRHGRRRGHHRCTDLIVGGWVGAAAVEPVAGPVVDLAGSAGGAPDVPLVESGVAGAAGGDPLRLEGQAGTAPARWGTLARPAVAVAGGALM</sequence>
<gene>
    <name evidence="2" type="ORF">AVDCRST_MAG20-963</name>
</gene>
<reference evidence="2" key="1">
    <citation type="submission" date="2020-02" db="EMBL/GenBank/DDBJ databases">
        <authorList>
            <person name="Meier V. D."/>
        </authorList>
    </citation>
    <scope>NUCLEOTIDE SEQUENCE</scope>
    <source>
        <strain evidence="2">AVDCRST_MAG20</strain>
    </source>
</reference>
<evidence type="ECO:0000256" key="1">
    <source>
        <dbReference type="SAM" id="MobiDB-lite"/>
    </source>
</evidence>
<feature type="compositionally biased region" description="Basic and acidic residues" evidence="1">
    <location>
        <begin position="69"/>
        <end position="80"/>
    </location>
</feature>
<feature type="region of interest" description="Disordered" evidence="1">
    <location>
        <begin position="1"/>
        <end position="160"/>
    </location>
</feature>
<feature type="compositionally biased region" description="Basic residues" evidence="1">
    <location>
        <begin position="47"/>
        <end position="66"/>
    </location>
</feature>
<feature type="non-terminal residue" evidence="2">
    <location>
        <position position="241"/>
    </location>
</feature>
<proteinExistence type="predicted"/>
<dbReference type="EMBL" id="CADCSY010000040">
    <property type="protein sequence ID" value="CAA9225923.1"/>
    <property type="molecule type" value="Genomic_DNA"/>
</dbReference>
<name>A0A6J4HIN4_9ACTN</name>
<feature type="compositionally biased region" description="Basic residues" evidence="1">
    <location>
        <begin position="135"/>
        <end position="145"/>
    </location>
</feature>
<feature type="compositionally biased region" description="Low complexity" evidence="1">
    <location>
        <begin position="89"/>
        <end position="106"/>
    </location>
</feature>
<evidence type="ECO:0000313" key="2">
    <source>
        <dbReference type="EMBL" id="CAA9225923.1"/>
    </source>
</evidence>
<feature type="non-terminal residue" evidence="2">
    <location>
        <position position="1"/>
    </location>
</feature>
<accession>A0A6J4HIN4</accession>
<feature type="compositionally biased region" description="Basic residues" evidence="1">
    <location>
        <begin position="14"/>
        <end position="39"/>
    </location>
</feature>
<dbReference type="AlphaFoldDB" id="A0A6J4HIN4"/>